<comment type="similarity">
    <text evidence="5">Belongs to the amidase family. GatA subfamily.</text>
</comment>
<dbReference type="AlphaFoldDB" id="A0A0G2AL67"/>
<feature type="active site" description="Acyl-ester intermediate" evidence="5">
    <location>
        <position position="177"/>
    </location>
</feature>
<dbReference type="InterPro" id="IPR004412">
    <property type="entry name" value="GatA"/>
</dbReference>
<comment type="caution">
    <text evidence="5">Lacks conserved residue(s) required for the propagation of feature annotation.</text>
</comment>
<dbReference type="GO" id="GO:0050567">
    <property type="term" value="F:glutaminyl-tRNA synthase (glutamine-hydrolyzing) activity"/>
    <property type="evidence" value="ECO:0007669"/>
    <property type="project" value="UniProtKB-UniRule"/>
</dbReference>
<dbReference type="EMBL" id="LCRH01000004">
    <property type="protein sequence ID" value="KKW33369.1"/>
    <property type="molecule type" value="Genomic_DNA"/>
</dbReference>
<gene>
    <name evidence="5" type="primary">gatA</name>
    <name evidence="7" type="ORF">UY76_C0004G0001</name>
</gene>
<evidence type="ECO:0000256" key="5">
    <source>
        <dbReference type="HAMAP-Rule" id="MF_00120"/>
    </source>
</evidence>
<evidence type="ECO:0000256" key="2">
    <source>
        <dbReference type="ARBA" id="ARBA00022741"/>
    </source>
</evidence>
<comment type="function">
    <text evidence="5">Allows the formation of correctly charged Gln-tRNA(Gln) through the transamidation of misacylated Glu-tRNA(Gln) in organisms which lack glutaminyl-tRNA synthetase. The reaction takes place in the presence of glutamine and ATP through an activated gamma-phospho-Glu-tRNA(Gln).</text>
</comment>
<evidence type="ECO:0000259" key="6">
    <source>
        <dbReference type="Pfam" id="PF01425"/>
    </source>
</evidence>
<keyword evidence="4 5" id="KW-0648">Protein biosynthesis</keyword>
<feature type="active site" description="Charge relay system" evidence="5">
    <location>
        <position position="78"/>
    </location>
</feature>
<sequence>MDVSTLTIKEAGEKLASGALTAVDYTKSCLDAIDAGNEELNAFLEVSQTALDEAAAIDARRAAGESMGSLAGIPVALKDLILVKGWEVTDGSQILEGHRASYDATVVQRLRTAGAILIGRTNMDEFAMGSSTQTSHYGPTMNPWDHTKVPGGTSGGSAAAVAAGFVPAALGSDTGGSVRQPASMCGVVGLKPTYGRVSRFGLMAVGSSLEQIGPITHTVEDAALILEAIEGRDAKDSTSAELSNTTVPALIEKSVDGMTLGMPKEYFASGMDSQVATVVHEAIAELERAGARIQEISMPHSEYALATFYIIQPAEASSNLGRFDGLRYGYHSGGENLQETYERTRGEGFGKEVKRRIMLGSYTLSAGYYDAYYRKALKVRTLIKRDFDEAFKSVDAIVCPTSPTVAWNIGEKFDDPLAMYLADIYTVTANLATVPGMSVPCGFVDGLPVGLQILAKPFDEYTLFRVGATYQDRTSWHKQSPT</sequence>
<evidence type="ECO:0000313" key="7">
    <source>
        <dbReference type="EMBL" id="KKW33369.1"/>
    </source>
</evidence>
<keyword evidence="1 5" id="KW-0436">Ligase</keyword>
<dbReference type="Proteomes" id="UP000034054">
    <property type="component" value="Unassembled WGS sequence"/>
</dbReference>
<dbReference type="GO" id="GO:0016740">
    <property type="term" value="F:transferase activity"/>
    <property type="evidence" value="ECO:0007669"/>
    <property type="project" value="UniProtKB-KW"/>
</dbReference>
<dbReference type="NCBIfam" id="TIGR00132">
    <property type="entry name" value="gatA"/>
    <property type="match status" value="1"/>
</dbReference>
<evidence type="ECO:0000256" key="1">
    <source>
        <dbReference type="ARBA" id="ARBA00022598"/>
    </source>
</evidence>
<dbReference type="InterPro" id="IPR036928">
    <property type="entry name" value="AS_sf"/>
</dbReference>
<evidence type="ECO:0000256" key="3">
    <source>
        <dbReference type="ARBA" id="ARBA00022840"/>
    </source>
</evidence>
<comment type="caution">
    <text evidence="7">The sequence shown here is derived from an EMBL/GenBank/DDBJ whole genome shotgun (WGS) entry which is preliminary data.</text>
</comment>
<keyword evidence="3 5" id="KW-0067">ATP-binding</keyword>
<dbReference type="EC" id="6.3.5.7" evidence="5"/>
<dbReference type="GO" id="GO:0030956">
    <property type="term" value="C:glutamyl-tRNA(Gln) amidotransferase complex"/>
    <property type="evidence" value="ECO:0007669"/>
    <property type="project" value="InterPro"/>
</dbReference>
<feature type="domain" description="Amidase" evidence="6">
    <location>
        <begin position="25"/>
        <end position="463"/>
    </location>
</feature>
<dbReference type="Pfam" id="PF01425">
    <property type="entry name" value="Amidase"/>
    <property type="match status" value="1"/>
</dbReference>
<dbReference type="GO" id="GO:0005524">
    <property type="term" value="F:ATP binding"/>
    <property type="evidence" value="ECO:0007669"/>
    <property type="project" value="UniProtKB-KW"/>
</dbReference>
<dbReference type="InterPro" id="IPR000120">
    <property type="entry name" value="Amidase"/>
</dbReference>
<evidence type="ECO:0000256" key="4">
    <source>
        <dbReference type="ARBA" id="ARBA00022917"/>
    </source>
</evidence>
<reference evidence="7 8" key="1">
    <citation type="journal article" date="2015" name="Nature">
        <title>rRNA introns, odd ribosomes, and small enigmatic genomes across a large radiation of phyla.</title>
        <authorList>
            <person name="Brown C.T."/>
            <person name="Hug L.A."/>
            <person name="Thomas B.C."/>
            <person name="Sharon I."/>
            <person name="Castelle C.J."/>
            <person name="Singh A."/>
            <person name="Wilkins M.J."/>
            <person name="Williams K.H."/>
            <person name="Banfield J.F."/>
        </authorList>
    </citation>
    <scope>NUCLEOTIDE SEQUENCE [LARGE SCALE GENOMIC DNA]</scope>
</reference>
<proteinExistence type="inferred from homology"/>
<dbReference type="Gene3D" id="3.90.1300.10">
    <property type="entry name" value="Amidase signature (AS) domain"/>
    <property type="match status" value="1"/>
</dbReference>
<dbReference type="PANTHER" id="PTHR11895">
    <property type="entry name" value="TRANSAMIDASE"/>
    <property type="match status" value="1"/>
</dbReference>
<evidence type="ECO:0000313" key="8">
    <source>
        <dbReference type="Proteomes" id="UP000034054"/>
    </source>
</evidence>
<comment type="catalytic activity">
    <reaction evidence="5">
        <text>L-glutamyl-tRNA(Gln) + L-glutamine + ATP + H2O = L-glutaminyl-tRNA(Gln) + L-glutamate + ADP + phosphate + H(+)</text>
        <dbReference type="Rhea" id="RHEA:17521"/>
        <dbReference type="Rhea" id="RHEA-COMP:9681"/>
        <dbReference type="Rhea" id="RHEA-COMP:9684"/>
        <dbReference type="ChEBI" id="CHEBI:15377"/>
        <dbReference type="ChEBI" id="CHEBI:15378"/>
        <dbReference type="ChEBI" id="CHEBI:29985"/>
        <dbReference type="ChEBI" id="CHEBI:30616"/>
        <dbReference type="ChEBI" id="CHEBI:43474"/>
        <dbReference type="ChEBI" id="CHEBI:58359"/>
        <dbReference type="ChEBI" id="CHEBI:78520"/>
        <dbReference type="ChEBI" id="CHEBI:78521"/>
        <dbReference type="ChEBI" id="CHEBI:456216"/>
        <dbReference type="EC" id="6.3.5.7"/>
    </reaction>
</comment>
<dbReference type="InterPro" id="IPR023631">
    <property type="entry name" value="Amidase_dom"/>
</dbReference>
<dbReference type="HAMAP" id="MF_00120">
    <property type="entry name" value="GatA"/>
    <property type="match status" value="1"/>
</dbReference>
<dbReference type="SUPFAM" id="SSF75304">
    <property type="entry name" value="Amidase signature (AS) enzymes"/>
    <property type="match status" value="1"/>
</dbReference>
<keyword evidence="2 5" id="KW-0547">Nucleotide-binding</keyword>
<organism evidence="7 8">
    <name type="scientific">Candidatus Uhrbacteria bacterium GW2011_GWA2_52_8d</name>
    <dbReference type="NCBI Taxonomy" id="1618979"/>
    <lineage>
        <taxon>Bacteria</taxon>
        <taxon>Candidatus Uhriibacteriota</taxon>
    </lineage>
</organism>
<protein>
    <recommendedName>
        <fullName evidence="5">Glutamyl-tRNA(Gln) amidotransferase subunit A</fullName>
        <shortName evidence="5">Glu-ADT subunit A</shortName>
        <ecNumber evidence="5">6.3.5.7</ecNumber>
    </recommendedName>
</protein>
<dbReference type="GO" id="GO:0006412">
    <property type="term" value="P:translation"/>
    <property type="evidence" value="ECO:0007669"/>
    <property type="project" value="UniProtKB-UniRule"/>
</dbReference>
<dbReference type="PANTHER" id="PTHR11895:SF151">
    <property type="entry name" value="GLUTAMYL-TRNA(GLN) AMIDOTRANSFERASE SUBUNIT A"/>
    <property type="match status" value="1"/>
</dbReference>
<accession>A0A0G2AL67</accession>
<dbReference type="PATRIC" id="fig|1618979.3.peg.74"/>
<keyword evidence="7" id="KW-0808">Transferase</keyword>
<name>A0A0G2AL67_9BACT</name>
<comment type="subunit">
    <text evidence="5">Heterotrimer of A, B and C subunits.</text>
</comment>